<dbReference type="InterPro" id="IPR043014">
    <property type="entry name" value="Nibrin_BRCT2_sf"/>
</dbReference>
<dbReference type="Proteomes" id="UP000053317">
    <property type="component" value="Unassembled WGS sequence"/>
</dbReference>
<dbReference type="OrthoDB" id="552194at2759"/>
<dbReference type="AlphaFoldDB" id="A0A0G2G258"/>
<dbReference type="Pfam" id="PF16508">
    <property type="entry name" value="NIBRIN_BRCT_II"/>
    <property type="match status" value="1"/>
</dbReference>
<protein>
    <submittedName>
        <fullName evidence="4">Putative dna damage response protein</fullName>
    </submittedName>
</protein>
<evidence type="ECO:0000256" key="2">
    <source>
        <dbReference type="SAM" id="MobiDB-lite"/>
    </source>
</evidence>
<accession>A0A0G2G258</accession>
<dbReference type="InterPro" id="IPR040227">
    <property type="entry name" value="Nibrin-rel"/>
</dbReference>
<gene>
    <name evidence="4" type="ORF">UCRPC4_g05181</name>
</gene>
<proteinExistence type="predicted"/>
<dbReference type="InterPro" id="IPR032429">
    <property type="entry name" value="Nibrin_BRCT2"/>
</dbReference>
<organism evidence="4 5">
    <name type="scientific">Phaeomoniella chlamydospora</name>
    <name type="common">Phaeoacremonium chlamydosporum</name>
    <dbReference type="NCBI Taxonomy" id="158046"/>
    <lineage>
        <taxon>Eukaryota</taxon>
        <taxon>Fungi</taxon>
        <taxon>Dikarya</taxon>
        <taxon>Ascomycota</taxon>
        <taxon>Pezizomycotina</taxon>
        <taxon>Eurotiomycetes</taxon>
        <taxon>Chaetothyriomycetidae</taxon>
        <taxon>Phaeomoniellales</taxon>
        <taxon>Phaeomoniellaceae</taxon>
        <taxon>Phaeomoniella</taxon>
    </lineage>
</organism>
<name>A0A0G2G258_PHACM</name>
<evidence type="ECO:0000259" key="3">
    <source>
        <dbReference type="Pfam" id="PF16508"/>
    </source>
</evidence>
<evidence type="ECO:0000313" key="5">
    <source>
        <dbReference type="Proteomes" id="UP000053317"/>
    </source>
</evidence>
<evidence type="ECO:0000313" key="4">
    <source>
        <dbReference type="EMBL" id="KKY17978.1"/>
    </source>
</evidence>
<dbReference type="GO" id="GO:0003684">
    <property type="term" value="F:damaged DNA binding"/>
    <property type="evidence" value="ECO:0007669"/>
    <property type="project" value="TreeGrafter"/>
</dbReference>
<sequence>MVLTDKQSQVHVRSRVTITDEKTKGGTFVDGVELRDGSRELKGLEHTIRPGKYPYDLRIKWHQVCLSFSFSSKELKANPLAAKRERLEHLDIKTIIEYVVGETTHVVTNKRNTAKGLQALINGKHIVNNSYIDALVYAATSEDLAEPENLSPLERDFDGAWPDPTEHLPPPGKEVIDMPKADLEAAFLPKSERRTMFEEFTFVFCSKEQFENLLPVVTNGHGKALQYPLEIGRTTADELEQYMHNAAGRKGLGGTATQSVRGGVILVRPVLKGDMQKWADDLADAVSVRVNQRPIDQGDFLKIILNQDRYLLRRPCETSGDLEDVAGPSSQFETAKATLKTLQNSSPLKPLTRALTPPDESEQPPPKRQRRDRIIKSRFDAFDDGLDVDIAAIPAHAPTHQYTPGGVSQSHVRDFDSSQRIAASQLQAKIAESPSDHDNDMEDLLPAAAAMKRHRLEMEQKGKRQAKAATTDVLEVVKKPKKEREIDILEAARKRREAEEEAIRQDREALAHAGVDVENVRNLAVIVEMELPVRNNRSSRADGVQSDRWDARWNGLDTARSGRLLEATPLRIN</sequence>
<dbReference type="GO" id="GO:0030870">
    <property type="term" value="C:Mre11 complex"/>
    <property type="evidence" value="ECO:0007669"/>
    <property type="project" value="InterPro"/>
</dbReference>
<reference evidence="4 5" key="2">
    <citation type="submission" date="2015-05" db="EMBL/GenBank/DDBJ databases">
        <authorList>
            <person name="Morales-Cruz A."/>
            <person name="Amrine K.C."/>
            <person name="Cantu D."/>
        </authorList>
    </citation>
    <scope>NUCLEOTIDE SEQUENCE [LARGE SCALE GENOMIC DNA]</scope>
    <source>
        <strain evidence="4">UCRPC4</strain>
    </source>
</reference>
<dbReference type="GO" id="GO:0007095">
    <property type="term" value="P:mitotic G2 DNA damage checkpoint signaling"/>
    <property type="evidence" value="ECO:0007669"/>
    <property type="project" value="InterPro"/>
</dbReference>
<comment type="caution">
    <text evidence="4">The sequence shown here is derived from an EMBL/GenBank/DDBJ whole genome shotgun (WGS) entry which is preliminary data.</text>
</comment>
<dbReference type="GO" id="GO:0000724">
    <property type="term" value="P:double-strand break repair via homologous recombination"/>
    <property type="evidence" value="ECO:0007669"/>
    <property type="project" value="TreeGrafter"/>
</dbReference>
<feature type="coiled-coil region" evidence="1">
    <location>
        <begin position="481"/>
        <end position="509"/>
    </location>
</feature>
<feature type="region of interest" description="Disordered" evidence="2">
    <location>
        <begin position="342"/>
        <end position="373"/>
    </location>
</feature>
<dbReference type="InterPro" id="IPR036420">
    <property type="entry name" value="BRCT_dom_sf"/>
</dbReference>
<feature type="domain" description="Nibrin second BRCT" evidence="3">
    <location>
        <begin position="192"/>
        <end position="315"/>
    </location>
</feature>
<evidence type="ECO:0000256" key="1">
    <source>
        <dbReference type="SAM" id="Coils"/>
    </source>
</evidence>
<dbReference type="EMBL" id="LCWF01000133">
    <property type="protein sequence ID" value="KKY17978.1"/>
    <property type="molecule type" value="Genomic_DNA"/>
</dbReference>
<keyword evidence="1" id="KW-0175">Coiled coil</keyword>
<dbReference type="PANTHER" id="PTHR12162">
    <property type="entry name" value="NIBRIN-RELATED"/>
    <property type="match status" value="1"/>
</dbReference>
<dbReference type="PANTHER" id="PTHR12162:SF0">
    <property type="entry name" value="NIBRIN"/>
    <property type="match status" value="1"/>
</dbReference>
<dbReference type="Gene3D" id="3.40.50.10980">
    <property type="entry name" value="Nibrin, BRCT2 domain"/>
    <property type="match status" value="1"/>
</dbReference>
<dbReference type="Gene3D" id="2.60.200.20">
    <property type="match status" value="1"/>
</dbReference>
<dbReference type="Gene3D" id="3.40.50.10190">
    <property type="entry name" value="BRCT domain"/>
    <property type="match status" value="1"/>
</dbReference>
<keyword evidence="5" id="KW-1185">Reference proteome</keyword>
<reference evidence="4 5" key="1">
    <citation type="submission" date="2015-05" db="EMBL/GenBank/DDBJ databases">
        <title>Distinctive expansion of gene families associated with plant cell wall degradation and secondary metabolism in the genomes of grapevine trunk pathogens.</title>
        <authorList>
            <person name="Lawrence D.P."/>
            <person name="Travadon R."/>
            <person name="Rolshausen P.E."/>
            <person name="Baumgartner K."/>
        </authorList>
    </citation>
    <scope>NUCLEOTIDE SEQUENCE [LARGE SCALE GENOMIC DNA]</scope>
    <source>
        <strain evidence="4">UCRPC4</strain>
    </source>
</reference>